<gene>
    <name evidence="1" type="ORF">NKR23_g8996</name>
</gene>
<dbReference type="Proteomes" id="UP001174694">
    <property type="component" value="Unassembled WGS sequence"/>
</dbReference>
<evidence type="ECO:0000313" key="1">
    <source>
        <dbReference type="EMBL" id="KAJ9137744.1"/>
    </source>
</evidence>
<reference evidence="1" key="1">
    <citation type="submission" date="2022-07" db="EMBL/GenBank/DDBJ databases">
        <title>Fungi with potential for degradation of polypropylene.</title>
        <authorList>
            <person name="Gostincar C."/>
        </authorList>
    </citation>
    <scope>NUCLEOTIDE SEQUENCE</scope>
    <source>
        <strain evidence="1">EXF-13308</strain>
    </source>
</reference>
<organism evidence="1 2">
    <name type="scientific">Pleurostoma richardsiae</name>
    <dbReference type="NCBI Taxonomy" id="41990"/>
    <lineage>
        <taxon>Eukaryota</taxon>
        <taxon>Fungi</taxon>
        <taxon>Dikarya</taxon>
        <taxon>Ascomycota</taxon>
        <taxon>Pezizomycotina</taxon>
        <taxon>Sordariomycetes</taxon>
        <taxon>Sordariomycetidae</taxon>
        <taxon>Calosphaeriales</taxon>
        <taxon>Pleurostomataceae</taxon>
        <taxon>Pleurostoma</taxon>
    </lineage>
</organism>
<name>A0AA38R6U7_9PEZI</name>
<dbReference type="EMBL" id="JANBVO010000033">
    <property type="protein sequence ID" value="KAJ9137744.1"/>
    <property type="molecule type" value="Genomic_DNA"/>
</dbReference>
<sequence length="160" mass="17726">MTESGNDDPFFWDVERVVRELCSGDTISEPARLAEQLHFHEIDGEDLLIYADVLDSTNALPNELGLTEQSDRARVQVAIARLQARSPRYRSWKKSQEHEADPNILENLSCDSSKLRDASAIHLKPLQTTPKNPQGQGAAECPQKDKAFGHICGDGSLSVV</sequence>
<dbReference type="AlphaFoldDB" id="A0AA38R6U7"/>
<comment type="caution">
    <text evidence="1">The sequence shown here is derived from an EMBL/GenBank/DDBJ whole genome shotgun (WGS) entry which is preliminary data.</text>
</comment>
<evidence type="ECO:0000313" key="2">
    <source>
        <dbReference type="Proteomes" id="UP001174694"/>
    </source>
</evidence>
<keyword evidence="2" id="KW-1185">Reference proteome</keyword>
<proteinExistence type="predicted"/>
<accession>A0AA38R6U7</accession>
<protein>
    <submittedName>
        <fullName evidence="1">Uncharacterized protein</fullName>
    </submittedName>
</protein>